<accession>A0A919VUR2</accession>
<evidence type="ECO:0000259" key="2">
    <source>
        <dbReference type="PROSITE" id="PS50801"/>
    </source>
</evidence>
<dbReference type="Pfam" id="PF13466">
    <property type="entry name" value="STAS_2"/>
    <property type="match status" value="1"/>
</dbReference>
<dbReference type="EMBL" id="BOQL01000030">
    <property type="protein sequence ID" value="GIM70183.1"/>
    <property type="molecule type" value="Genomic_DNA"/>
</dbReference>
<dbReference type="RefSeq" id="WP_212989983.1">
    <property type="nucleotide sequence ID" value="NZ_BAABEA010000015.1"/>
</dbReference>
<sequence length="145" mass="14897">MSNSGRVSRRSAPGVTGVPAADDGIPAPTASARVIAQDGSVIATVTRRSRPAEPGEPGPEVVVGIQGDVDLDTAPLAQATLLQALDGAERVCLDLSEVRFFGAAGVRVVLTAQQHAAPLGRTLRLSGVHGITERILALTGVYPRD</sequence>
<feature type="domain" description="STAS" evidence="2">
    <location>
        <begin position="61"/>
        <end position="145"/>
    </location>
</feature>
<dbReference type="Gene3D" id="3.30.750.24">
    <property type="entry name" value="STAS domain"/>
    <property type="match status" value="1"/>
</dbReference>
<feature type="region of interest" description="Disordered" evidence="1">
    <location>
        <begin position="1"/>
        <end position="30"/>
    </location>
</feature>
<protein>
    <recommendedName>
        <fullName evidence="2">STAS domain-containing protein</fullName>
    </recommendedName>
</protein>
<name>A0A919VUR2_9ACTN</name>
<keyword evidence="4" id="KW-1185">Reference proteome</keyword>
<evidence type="ECO:0000313" key="3">
    <source>
        <dbReference type="EMBL" id="GIM70183.1"/>
    </source>
</evidence>
<comment type="caution">
    <text evidence="3">The sequence shown here is derived from an EMBL/GenBank/DDBJ whole genome shotgun (WGS) entry which is preliminary data.</text>
</comment>
<dbReference type="Proteomes" id="UP000681340">
    <property type="component" value="Unassembled WGS sequence"/>
</dbReference>
<dbReference type="SUPFAM" id="SSF52091">
    <property type="entry name" value="SpoIIaa-like"/>
    <property type="match status" value="1"/>
</dbReference>
<dbReference type="PROSITE" id="PS50801">
    <property type="entry name" value="STAS"/>
    <property type="match status" value="1"/>
</dbReference>
<proteinExistence type="predicted"/>
<dbReference type="CDD" id="cd07043">
    <property type="entry name" value="STAS_anti-anti-sigma_factors"/>
    <property type="match status" value="1"/>
</dbReference>
<evidence type="ECO:0000256" key="1">
    <source>
        <dbReference type="SAM" id="MobiDB-lite"/>
    </source>
</evidence>
<dbReference type="InterPro" id="IPR036513">
    <property type="entry name" value="STAS_dom_sf"/>
</dbReference>
<evidence type="ECO:0000313" key="4">
    <source>
        <dbReference type="Proteomes" id="UP000681340"/>
    </source>
</evidence>
<dbReference type="InterPro" id="IPR002645">
    <property type="entry name" value="STAS_dom"/>
</dbReference>
<dbReference type="AlphaFoldDB" id="A0A919VUR2"/>
<gene>
    <name evidence="3" type="ORF">Aau02nite_39800</name>
</gene>
<organism evidence="3 4">
    <name type="scientific">Actinoplanes auranticolor</name>
    <dbReference type="NCBI Taxonomy" id="47988"/>
    <lineage>
        <taxon>Bacteria</taxon>
        <taxon>Bacillati</taxon>
        <taxon>Actinomycetota</taxon>
        <taxon>Actinomycetes</taxon>
        <taxon>Micromonosporales</taxon>
        <taxon>Micromonosporaceae</taxon>
        <taxon>Actinoplanes</taxon>
    </lineage>
</organism>
<reference evidence="3" key="1">
    <citation type="submission" date="2021-03" db="EMBL/GenBank/DDBJ databases">
        <title>Whole genome shotgun sequence of Actinoplanes auranticolor NBRC 12245.</title>
        <authorList>
            <person name="Komaki H."/>
            <person name="Tamura T."/>
        </authorList>
    </citation>
    <scope>NUCLEOTIDE SEQUENCE</scope>
    <source>
        <strain evidence="3">NBRC 12245</strain>
    </source>
</reference>
<dbReference type="InterPro" id="IPR058548">
    <property type="entry name" value="MlaB-like_STAS"/>
</dbReference>